<feature type="region of interest" description="Disordered" evidence="1">
    <location>
        <begin position="102"/>
        <end position="125"/>
    </location>
</feature>
<comment type="caution">
    <text evidence="2">The sequence shown here is derived from an EMBL/GenBank/DDBJ whole genome shotgun (WGS) entry which is preliminary data.</text>
</comment>
<proteinExistence type="predicted"/>
<protein>
    <submittedName>
        <fullName evidence="2">Uncharacterized protein</fullName>
    </submittedName>
</protein>
<dbReference type="AlphaFoldDB" id="A0A8S1LJ61"/>
<dbReference type="EMBL" id="CAJJDN010000023">
    <property type="protein sequence ID" value="CAD8067897.1"/>
    <property type="molecule type" value="Genomic_DNA"/>
</dbReference>
<organism evidence="2 3">
    <name type="scientific">Paramecium sonneborni</name>
    <dbReference type="NCBI Taxonomy" id="65129"/>
    <lineage>
        <taxon>Eukaryota</taxon>
        <taxon>Sar</taxon>
        <taxon>Alveolata</taxon>
        <taxon>Ciliophora</taxon>
        <taxon>Intramacronucleata</taxon>
        <taxon>Oligohymenophorea</taxon>
        <taxon>Peniculida</taxon>
        <taxon>Parameciidae</taxon>
        <taxon>Paramecium</taxon>
    </lineage>
</organism>
<evidence type="ECO:0000313" key="2">
    <source>
        <dbReference type="EMBL" id="CAD8067897.1"/>
    </source>
</evidence>
<reference evidence="2" key="1">
    <citation type="submission" date="2021-01" db="EMBL/GenBank/DDBJ databases">
        <authorList>
            <consortium name="Genoscope - CEA"/>
            <person name="William W."/>
        </authorList>
    </citation>
    <scope>NUCLEOTIDE SEQUENCE</scope>
</reference>
<keyword evidence="3" id="KW-1185">Reference proteome</keyword>
<accession>A0A8S1LJ61</accession>
<dbReference type="OrthoDB" id="10461055at2759"/>
<evidence type="ECO:0000313" key="3">
    <source>
        <dbReference type="Proteomes" id="UP000692954"/>
    </source>
</evidence>
<gene>
    <name evidence="2" type="ORF">PSON_ATCC_30995.1.T0230270</name>
</gene>
<name>A0A8S1LJ61_9CILI</name>
<sequence>MELKGAFSYLIQILSNYILDKSILLKLAELRFLLDDKNTKELEIKKFIVSIGQISLLSSYQNDQLKNQVQLIKLSKQKYLSKQQSKFLSTINILKPLNQNQSPINSNIQRQTNTNRSLSSNSNDTHQLNDRFITQITDRVRNQKIQNNIPNVFIQTSEESFSNYSPIQSPFNIYNSFSNFSSLKTNQSQSKKRSIQFIKTSIIDKLQYTIQEFNNNTIEILSSTFNNQQEAKDKIYRKLINPLFKSYRKTSVDAIILF</sequence>
<dbReference type="Proteomes" id="UP000692954">
    <property type="component" value="Unassembled WGS sequence"/>
</dbReference>
<evidence type="ECO:0000256" key="1">
    <source>
        <dbReference type="SAM" id="MobiDB-lite"/>
    </source>
</evidence>